<feature type="region of interest" description="Disordered" evidence="1">
    <location>
        <begin position="133"/>
        <end position="157"/>
    </location>
</feature>
<gene>
    <name evidence="2" type="ORF">SNEC2469_LOCUS16347</name>
</gene>
<evidence type="ECO:0000313" key="3">
    <source>
        <dbReference type="Proteomes" id="UP000601435"/>
    </source>
</evidence>
<proteinExistence type="predicted"/>
<feature type="region of interest" description="Disordered" evidence="1">
    <location>
        <begin position="739"/>
        <end position="768"/>
    </location>
</feature>
<accession>A0A812UDV0</accession>
<dbReference type="AlphaFoldDB" id="A0A812UDV0"/>
<feature type="compositionally biased region" description="Low complexity" evidence="1">
    <location>
        <begin position="748"/>
        <end position="758"/>
    </location>
</feature>
<dbReference type="Proteomes" id="UP000601435">
    <property type="component" value="Unassembled WGS sequence"/>
</dbReference>
<dbReference type="EMBL" id="CAJNJA010026781">
    <property type="protein sequence ID" value="CAE7564523.1"/>
    <property type="molecule type" value="Genomic_DNA"/>
</dbReference>
<name>A0A812UDV0_9DINO</name>
<evidence type="ECO:0008006" key="4">
    <source>
        <dbReference type="Google" id="ProtNLM"/>
    </source>
</evidence>
<evidence type="ECO:0000313" key="2">
    <source>
        <dbReference type="EMBL" id="CAE7564523.1"/>
    </source>
</evidence>
<sequence length="768" mass="84532">MVVPTVSSLEAAESCDVCDLFGSLGVRWCFQGRVLAGNNTLADYGIDHLSCLEVSPLLKGGGVIGKEARNKLLAILEKHGKFDRARPAIDELIHKVAPDALKKLAEDKATTFRDIIKVANSCSPPVALSSKFRPDELPPAASAGGGKGMGKATRGRSTPATAAAPLMIDAAALHDLQVLCSLKKTVGPRPSGVFLADCKDAEALLDDLALDPWPTPLVVLVAGGQRENRRHWTDVEALAKGVETFLPMRQGERKFVQKLLAFQAGTGAIELPQTTVFDIGAEMDSFQTWSMQVRQFWAPPAVWDACDKARQPTAKRADKKVPSAKLISELLLTILLKKLGEGPKLEIEAWSGRVTGNIADSTGCLDTLLRIPREIEEQLRRTSGADGIFFEKKFASDQAREEERALRPLVAVTGATWDRDQIQSVLNTTTGAEGFEVWGKRLMLRVDAEHEQQVRIDLTGRSSAPSTRIWKMTGVPFMKPCQILTFLADRVLWKVEEIVSVRRKEVTLRAELPPPDAHKCGDQNLWSFVMGQDPVNIHEVLPKQRRQTPAKQVEIPFSTGTTPPLNAWNNLLTPIVRPAALDLEAERMQEDEDDFNSEIADVRPPADAAALFLRTQASPGTAEHARLERVARHFAAEAERTLERNLDRAFDDRFLQFERAMQAKQTEWEALQDDKMKALRTDFQDAQTVLRQDLQKSQADLYAQTQQEFVAVKDEASARHNDLMQQMTVMMGLLQAQNTAPGEKRAAPEALPNPAAAAKSKVGPTAGA</sequence>
<keyword evidence="3" id="KW-1185">Reference proteome</keyword>
<organism evidence="2 3">
    <name type="scientific">Symbiodinium necroappetens</name>
    <dbReference type="NCBI Taxonomy" id="1628268"/>
    <lineage>
        <taxon>Eukaryota</taxon>
        <taxon>Sar</taxon>
        <taxon>Alveolata</taxon>
        <taxon>Dinophyceae</taxon>
        <taxon>Suessiales</taxon>
        <taxon>Symbiodiniaceae</taxon>
        <taxon>Symbiodinium</taxon>
    </lineage>
</organism>
<protein>
    <recommendedName>
        <fullName evidence="4">Ubiquitin-like domain-containing protein</fullName>
    </recommendedName>
</protein>
<comment type="caution">
    <text evidence="2">The sequence shown here is derived from an EMBL/GenBank/DDBJ whole genome shotgun (WGS) entry which is preliminary data.</text>
</comment>
<reference evidence="2" key="1">
    <citation type="submission" date="2021-02" db="EMBL/GenBank/DDBJ databases">
        <authorList>
            <person name="Dougan E. K."/>
            <person name="Rhodes N."/>
            <person name="Thang M."/>
            <person name="Chan C."/>
        </authorList>
    </citation>
    <scope>NUCLEOTIDE SEQUENCE</scope>
</reference>
<evidence type="ECO:0000256" key="1">
    <source>
        <dbReference type="SAM" id="MobiDB-lite"/>
    </source>
</evidence>